<gene>
    <name evidence="1" type="ORF">QY95_02490</name>
</gene>
<protein>
    <submittedName>
        <fullName evidence="1">Uncharacterized protein</fullName>
    </submittedName>
</protein>
<accession>A0A0F5HQS8</accession>
<dbReference type="EMBL" id="JWIR02000043">
    <property type="protein sequence ID" value="KKB39050.1"/>
    <property type="molecule type" value="Genomic_DNA"/>
</dbReference>
<organism evidence="1 2">
    <name type="scientific">Bacillus thermotolerans</name>
    <name type="common">Quasibacillus thermotolerans</name>
    <dbReference type="NCBI Taxonomy" id="1221996"/>
    <lineage>
        <taxon>Bacteria</taxon>
        <taxon>Bacillati</taxon>
        <taxon>Bacillota</taxon>
        <taxon>Bacilli</taxon>
        <taxon>Bacillales</taxon>
        <taxon>Bacillaceae</taxon>
        <taxon>Bacillus</taxon>
    </lineage>
</organism>
<dbReference type="Proteomes" id="UP000031563">
    <property type="component" value="Unassembled WGS sequence"/>
</dbReference>
<name>A0A0F5HQS8_BACTR</name>
<reference evidence="1" key="1">
    <citation type="submission" date="2015-02" db="EMBL/GenBank/DDBJ databases">
        <title>Genome Assembly of Bacillaceae bacterium MTCC 8252.</title>
        <authorList>
            <person name="Verma A."/>
            <person name="Khatri I."/>
            <person name="Mual P."/>
            <person name="Subramanian S."/>
            <person name="Krishnamurthi S."/>
        </authorList>
    </citation>
    <scope>NUCLEOTIDE SEQUENCE [LARGE SCALE GENOMIC DNA]</scope>
    <source>
        <strain evidence="1">MTCC 8252</strain>
    </source>
</reference>
<keyword evidence="2" id="KW-1185">Reference proteome</keyword>
<comment type="caution">
    <text evidence="1">The sequence shown here is derived from an EMBL/GenBank/DDBJ whole genome shotgun (WGS) entry which is preliminary data.</text>
</comment>
<proteinExistence type="predicted"/>
<dbReference type="AlphaFoldDB" id="A0A0F5HQS8"/>
<sequence>MVGKVAVSSPCITGLPCSFRLFHAERHPHQKLLKGARMSGSKTYLYLFIKILR</sequence>
<evidence type="ECO:0000313" key="1">
    <source>
        <dbReference type="EMBL" id="KKB39050.1"/>
    </source>
</evidence>
<evidence type="ECO:0000313" key="2">
    <source>
        <dbReference type="Proteomes" id="UP000031563"/>
    </source>
</evidence>
<accession>A0A0F5I1B6</accession>